<comment type="cofactor">
    <cofactor evidence="1">
        <name>Zn(2+)</name>
        <dbReference type="ChEBI" id="CHEBI:29105"/>
    </cofactor>
</comment>
<evidence type="ECO:0000256" key="1">
    <source>
        <dbReference type="ARBA" id="ARBA00001947"/>
    </source>
</evidence>
<dbReference type="PANTHER" id="PTHR10173:SF52">
    <property type="entry name" value="METHIONINE-R-SULFOXIDE REDUCTASE B1"/>
    <property type="match status" value="1"/>
</dbReference>
<sequence length="152" mass="16880">MGHRICAMTEAPGNPDQISNPEQITDSEWRERLTPEQYAVLRQQGTERAYAGEYWDNHDDGMFRCAGCGAELFASDTKFESGSGWPSFDAPIAEGAVTQHVDNSHGMRRVEVRCASCDGHLGHLFDDGPRETTGQRFCINSVSLRLETPDSE</sequence>
<evidence type="ECO:0000259" key="8">
    <source>
        <dbReference type="PROSITE" id="PS51790"/>
    </source>
</evidence>
<dbReference type="GO" id="GO:0046872">
    <property type="term" value="F:metal ion binding"/>
    <property type="evidence" value="ECO:0007669"/>
    <property type="project" value="UniProtKB-KW"/>
</dbReference>
<dbReference type="InterPro" id="IPR028427">
    <property type="entry name" value="Met_Sox_Rdtase_MsrB"/>
</dbReference>
<comment type="catalytic activity">
    <reaction evidence="6">
        <text>L-methionyl-[protein] + [thioredoxin]-disulfide + H2O = L-methionyl-(R)-S-oxide-[protein] + [thioredoxin]-dithiol</text>
        <dbReference type="Rhea" id="RHEA:24164"/>
        <dbReference type="Rhea" id="RHEA-COMP:10698"/>
        <dbReference type="Rhea" id="RHEA-COMP:10700"/>
        <dbReference type="Rhea" id="RHEA-COMP:12313"/>
        <dbReference type="Rhea" id="RHEA-COMP:12314"/>
        <dbReference type="ChEBI" id="CHEBI:15377"/>
        <dbReference type="ChEBI" id="CHEBI:16044"/>
        <dbReference type="ChEBI" id="CHEBI:29950"/>
        <dbReference type="ChEBI" id="CHEBI:45764"/>
        <dbReference type="ChEBI" id="CHEBI:50058"/>
        <dbReference type="EC" id="1.8.4.12"/>
    </reaction>
</comment>
<gene>
    <name evidence="9" type="ORF">UFOPK2242_00842</name>
</gene>
<reference evidence="9" key="1">
    <citation type="submission" date="2020-05" db="EMBL/GenBank/DDBJ databases">
        <authorList>
            <person name="Chiriac C."/>
            <person name="Salcher M."/>
            <person name="Ghai R."/>
            <person name="Kavagutti S V."/>
        </authorList>
    </citation>
    <scope>NUCLEOTIDE SEQUENCE</scope>
</reference>
<dbReference type="PANTHER" id="PTHR10173">
    <property type="entry name" value="METHIONINE SULFOXIDE REDUCTASE"/>
    <property type="match status" value="1"/>
</dbReference>
<dbReference type="PROSITE" id="PS51790">
    <property type="entry name" value="MSRB"/>
    <property type="match status" value="1"/>
</dbReference>
<dbReference type="InterPro" id="IPR011057">
    <property type="entry name" value="Mss4-like_sf"/>
</dbReference>
<evidence type="ECO:0000256" key="2">
    <source>
        <dbReference type="ARBA" id="ARBA00012499"/>
    </source>
</evidence>
<feature type="region of interest" description="Disordered" evidence="7">
    <location>
        <begin position="1"/>
        <end position="21"/>
    </location>
</feature>
<dbReference type="InterPro" id="IPR002579">
    <property type="entry name" value="Met_Sox_Rdtase_MsrB_dom"/>
</dbReference>
<dbReference type="Pfam" id="PF01641">
    <property type="entry name" value="SelR"/>
    <property type="match status" value="1"/>
</dbReference>
<dbReference type="NCBIfam" id="TIGR00357">
    <property type="entry name" value="peptide-methionine (R)-S-oxide reductase MsrB"/>
    <property type="match status" value="1"/>
</dbReference>
<evidence type="ECO:0000256" key="3">
    <source>
        <dbReference type="ARBA" id="ARBA00022723"/>
    </source>
</evidence>
<dbReference type="FunFam" id="2.170.150.20:FF:000009">
    <property type="entry name" value="Peptide-methionine (R)-S-oxide reductase"/>
    <property type="match status" value="1"/>
</dbReference>
<keyword evidence="4" id="KW-0862">Zinc</keyword>
<evidence type="ECO:0000313" key="9">
    <source>
        <dbReference type="EMBL" id="CAB4658931.1"/>
    </source>
</evidence>
<dbReference type="SUPFAM" id="SSF51316">
    <property type="entry name" value="Mss4-like"/>
    <property type="match status" value="1"/>
</dbReference>
<dbReference type="GO" id="GO:0006979">
    <property type="term" value="P:response to oxidative stress"/>
    <property type="evidence" value="ECO:0007669"/>
    <property type="project" value="InterPro"/>
</dbReference>
<dbReference type="EC" id="1.8.4.12" evidence="2"/>
<accession>A0A6J6LAX7</accession>
<organism evidence="9">
    <name type="scientific">freshwater metagenome</name>
    <dbReference type="NCBI Taxonomy" id="449393"/>
    <lineage>
        <taxon>unclassified sequences</taxon>
        <taxon>metagenomes</taxon>
        <taxon>ecological metagenomes</taxon>
    </lineage>
</organism>
<evidence type="ECO:0000256" key="4">
    <source>
        <dbReference type="ARBA" id="ARBA00022833"/>
    </source>
</evidence>
<keyword evidence="3" id="KW-0479">Metal-binding</keyword>
<dbReference type="AlphaFoldDB" id="A0A6J6LAX7"/>
<evidence type="ECO:0000256" key="7">
    <source>
        <dbReference type="SAM" id="MobiDB-lite"/>
    </source>
</evidence>
<proteinExistence type="inferred from homology"/>
<dbReference type="EMBL" id="CAEZWM010000094">
    <property type="protein sequence ID" value="CAB4658931.1"/>
    <property type="molecule type" value="Genomic_DNA"/>
</dbReference>
<dbReference type="GO" id="GO:0030091">
    <property type="term" value="P:protein repair"/>
    <property type="evidence" value="ECO:0007669"/>
    <property type="project" value="InterPro"/>
</dbReference>
<protein>
    <recommendedName>
        <fullName evidence="2">peptide-methionine (R)-S-oxide reductase</fullName>
        <ecNumber evidence="2">1.8.4.12</ecNumber>
    </recommendedName>
</protein>
<keyword evidence="5" id="KW-0560">Oxidoreductase</keyword>
<dbReference type="GO" id="GO:0033743">
    <property type="term" value="F:peptide-methionine (R)-S-oxide reductase activity"/>
    <property type="evidence" value="ECO:0007669"/>
    <property type="project" value="UniProtKB-EC"/>
</dbReference>
<evidence type="ECO:0000256" key="5">
    <source>
        <dbReference type="ARBA" id="ARBA00023002"/>
    </source>
</evidence>
<dbReference type="Gene3D" id="2.170.150.20">
    <property type="entry name" value="Peptide methionine sulfoxide reductase"/>
    <property type="match status" value="1"/>
</dbReference>
<dbReference type="HAMAP" id="MF_01400">
    <property type="entry name" value="MsrB"/>
    <property type="match status" value="1"/>
</dbReference>
<feature type="domain" description="MsrB" evidence="8">
    <location>
        <begin position="26"/>
        <end position="149"/>
    </location>
</feature>
<name>A0A6J6LAX7_9ZZZZ</name>
<evidence type="ECO:0000256" key="6">
    <source>
        <dbReference type="ARBA" id="ARBA00048488"/>
    </source>
</evidence>
<dbReference type="GO" id="GO:0005737">
    <property type="term" value="C:cytoplasm"/>
    <property type="evidence" value="ECO:0007669"/>
    <property type="project" value="TreeGrafter"/>
</dbReference>